<dbReference type="InterPro" id="IPR000014">
    <property type="entry name" value="PAS"/>
</dbReference>
<feature type="domain" description="Histidine kinase" evidence="7">
    <location>
        <begin position="164"/>
        <end position="392"/>
    </location>
</feature>
<dbReference type="GO" id="GO:0006355">
    <property type="term" value="P:regulation of DNA-templated transcription"/>
    <property type="evidence" value="ECO:0007669"/>
    <property type="project" value="InterPro"/>
</dbReference>
<protein>
    <recommendedName>
        <fullName evidence="2">histidine kinase</fullName>
        <ecNumber evidence="2">2.7.13.3</ecNumber>
    </recommendedName>
</protein>
<dbReference type="Pfam" id="PF00989">
    <property type="entry name" value="PAS"/>
    <property type="match status" value="1"/>
</dbReference>
<evidence type="ECO:0000259" key="8">
    <source>
        <dbReference type="PROSITE" id="PS50112"/>
    </source>
</evidence>
<dbReference type="PANTHER" id="PTHR43711:SF1">
    <property type="entry name" value="HISTIDINE KINASE 1"/>
    <property type="match status" value="1"/>
</dbReference>
<dbReference type="EMBL" id="FODV01000003">
    <property type="protein sequence ID" value="SEO52437.1"/>
    <property type="molecule type" value="Genomic_DNA"/>
</dbReference>
<dbReference type="EC" id="2.7.13.3" evidence="2"/>
<dbReference type="InterPro" id="IPR013767">
    <property type="entry name" value="PAS_fold"/>
</dbReference>
<dbReference type="CDD" id="cd00082">
    <property type="entry name" value="HisKA"/>
    <property type="match status" value="1"/>
</dbReference>
<dbReference type="SMART" id="SM00387">
    <property type="entry name" value="HATPase_c"/>
    <property type="match status" value="1"/>
</dbReference>
<keyword evidence="11" id="KW-1185">Reference proteome</keyword>
<dbReference type="GO" id="GO:0000155">
    <property type="term" value="F:phosphorelay sensor kinase activity"/>
    <property type="evidence" value="ECO:0007669"/>
    <property type="project" value="InterPro"/>
</dbReference>
<dbReference type="InterPro" id="IPR036890">
    <property type="entry name" value="HATPase_C_sf"/>
</dbReference>
<accession>A0A1H8QET7</accession>
<dbReference type="NCBIfam" id="TIGR00229">
    <property type="entry name" value="sensory_box"/>
    <property type="match status" value="1"/>
</dbReference>
<dbReference type="InterPro" id="IPR000700">
    <property type="entry name" value="PAS-assoc_C"/>
</dbReference>
<evidence type="ECO:0000256" key="3">
    <source>
        <dbReference type="ARBA" id="ARBA00022679"/>
    </source>
</evidence>
<dbReference type="InterPro" id="IPR050736">
    <property type="entry name" value="Sensor_HK_Regulatory"/>
</dbReference>
<dbReference type="InterPro" id="IPR003661">
    <property type="entry name" value="HisK_dim/P_dom"/>
</dbReference>
<feature type="domain" description="PAC" evidence="9">
    <location>
        <begin position="99"/>
        <end position="153"/>
    </location>
</feature>
<dbReference type="PROSITE" id="PS50113">
    <property type="entry name" value="PAC"/>
    <property type="match status" value="1"/>
</dbReference>
<dbReference type="SUPFAM" id="SSF47384">
    <property type="entry name" value="Homodimeric domain of signal transducing histidine kinase"/>
    <property type="match status" value="1"/>
</dbReference>
<dbReference type="CDD" id="cd00130">
    <property type="entry name" value="PAS"/>
    <property type="match status" value="1"/>
</dbReference>
<sequence>MITLHMPDVTTRRDEPAYESLSEHVLEQVLETSPIGIVVADRSGTVTLANERTAAVFDSETETIVGQNVFAPEWDPTDVDGEPIPAEENPFSLAFDGETTYGRRLTVALPDGERAVLRLNTAPIRDGGGEIVYAVATVEDVTEIDRRQRELAAKNRQLESLASVLSHDLRNPLAVARGYTDLAHETGDLSLLAKVDAAHVRMEELVDSLLLLARRGHAIGPKEPVALVTAAYAAWQSVETGDAMFDVGTDLETVVADRVRLQQLFENLFRNSVEHGARPASGRSASGDSVKRSFTSSRTRSDDSVEHGGDRVTVTVRQFETGEGFSVEDDGPGIPGLVEPTPLGEYLDRTDTVEGLGMKIVNAIAEGHDWRATVGPGRAGGLRFEFDVGTAPEEE</sequence>
<evidence type="ECO:0000256" key="4">
    <source>
        <dbReference type="ARBA" id="ARBA00022777"/>
    </source>
</evidence>
<dbReference type="Gene3D" id="1.10.287.130">
    <property type="match status" value="1"/>
</dbReference>
<proteinExistence type="predicted"/>
<organism evidence="10 11">
    <name type="scientific">Halogranum amylolyticum</name>
    <dbReference type="NCBI Taxonomy" id="660520"/>
    <lineage>
        <taxon>Archaea</taxon>
        <taxon>Methanobacteriati</taxon>
        <taxon>Methanobacteriota</taxon>
        <taxon>Stenosarchaea group</taxon>
        <taxon>Halobacteria</taxon>
        <taxon>Halobacteriales</taxon>
        <taxon>Haloferacaceae</taxon>
    </lineage>
</organism>
<dbReference type="SUPFAM" id="SSF55785">
    <property type="entry name" value="PYP-like sensor domain (PAS domain)"/>
    <property type="match status" value="1"/>
</dbReference>
<dbReference type="Pfam" id="PF00512">
    <property type="entry name" value="HisKA"/>
    <property type="match status" value="1"/>
</dbReference>
<evidence type="ECO:0000313" key="11">
    <source>
        <dbReference type="Proteomes" id="UP000199126"/>
    </source>
</evidence>
<dbReference type="PANTHER" id="PTHR43711">
    <property type="entry name" value="TWO-COMPONENT HISTIDINE KINASE"/>
    <property type="match status" value="1"/>
</dbReference>
<keyword evidence="4" id="KW-0418">Kinase</keyword>
<dbReference type="CDD" id="cd00075">
    <property type="entry name" value="HATPase"/>
    <property type="match status" value="1"/>
</dbReference>
<feature type="domain" description="PAS" evidence="8">
    <location>
        <begin position="22"/>
        <end position="78"/>
    </location>
</feature>
<dbReference type="AlphaFoldDB" id="A0A1H8QET7"/>
<evidence type="ECO:0000256" key="2">
    <source>
        <dbReference type="ARBA" id="ARBA00012438"/>
    </source>
</evidence>
<dbReference type="InterPro" id="IPR005467">
    <property type="entry name" value="His_kinase_dom"/>
</dbReference>
<evidence type="ECO:0000256" key="1">
    <source>
        <dbReference type="ARBA" id="ARBA00000085"/>
    </source>
</evidence>
<dbReference type="InterPro" id="IPR003594">
    <property type="entry name" value="HATPase_dom"/>
</dbReference>
<dbReference type="Gene3D" id="3.30.450.20">
    <property type="entry name" value="PAS domain"/>
    <property type="match status" value="1"/>
</dbReference>
<evidence type="ECO:0000313" key="10">
    <source>
        <dbReference type="EMBL" id="SEO52437.1"/>
    </source>
</evidence>
<keyword evidence="3" id="KW-0808">Transferase</keyword>
<evidence type="ECO:0000256" key="5">
    <source>
        <dbReference type="ARBA" id="ARBA00023012"/>
    </source>
</evidence>
<comment type="catalytic activity">
    <reaction evidence="1">
        <text>ATP + protein L-histidine = ADP + protein N-phospho-L-histidine.</text>
        <dbReference type="EC" id="2.7.13.3"/>
    </reaction>
</comment>
<dbReference type="Pfam" id="PF02518">
    <property type="entry name" value="HATPase_c"/>
    <property type="match status" value="1"/>
</dbReference>
<keyword evidence="5" id="KW-0902">Two-component regulatory system</keyword>
<reference evidence="11" key="1">
    <citation type="submission" date="2016-10" db="EMBL/GenBank/DDBJ databases">
        <authorList>
            <person name="Varghese N."/>
            <person name="Submissions S."/>
        </authorList>
    </citation>
    <scope>NUCLEOTIDE SEQUENCE [LARGE SCALE GENOMIC DNA]</scope>
    <source>
        <strain evidence="11">CGMCC 1.10121</strain>
    </source>
</reference>
<dbReference type="PROSITE" id="PS50109">
    <property type="entry name" value="HIS_KIN"/>
    <property type="match status" value="1"/>
</dbReference>
<dbReference type="PROSITE" id="PS50112">
    <property type="entry name" value="PAS"/>
    <property type="match status" value="1"/>
</dbReference>
<feature type="compositionally biased region" description="Basic and acidic residues" evidence="6">
    <location>
        <begin position="299"/>
        <end position="310"/>
    </location>
</feature>
<dbReference type="Proteomes" id="UP000199126">
    <property type="component" value="Unassembled WGS sequence"/>
</dbReference>
<dbReference type="Gene3D" id="3.30.565.10">
    <property type="entry name" value="Histidine kinase-like ATPase, C-terminal domain"/>
    <property type="match status" value="1"/>
</dbReference>
<evidence type="ECO:0000259" key="9">
    <source>
        <dbReference type="PROSITE" id="PS50113"/>
    </source>
</evidence>
<dbReference type="SMART" id="SM00388">
    <property type="entry name" value="HisKA"/>
    <property type="match status" value="1"/>
</dbReference>
<dbReference type="SUPFAM" id="SSF55874">
    <property type="entry name" value="ATPase domain of HSP90 chaperone/DNA topoisomerase II/histidine kinase"/>
    <property type="match status" value="1"/>
</dbReference>
<dbReference type="InterPro" id="IPR036097">
    <property type="entry name" value="HisK_dim/P_sf"/>
</dbReference>
<feature type="region of interest" description="Disordered" evidence="6">
    <location>
        <begin position="276"/>
        <end position="311"/>
    </location>
</feature>
<name>A0A1H8QET7_9EURY</name>
<evidence type="ECO:0000256" key="6">
    <source>
        <dbReference type="SAM" id="MobiDB-lite"/>
    </source>
</evidence>
<evidence type="ECO:0000259" key="7">
    <source>
        <dbReference type="PROSITE" id="PS50109"/>
    </source>
</evidence>
<dbReference type="InterPro" id="IPR035965">
    <property type="entry name" value="PAS-like_dom_sf"/>
</dbReference>
<gene>
    <name evidence="10" type="ORF">SAMN04487948_10365</name>
</gene>